<dbReference type="RefSeq" id="XP_028327087.1">
    <property type="nucleotide sequence ID" value="XM_028471286.1"/>
</dbReference>
<evidence type="ECO:0000256" key="3">
    <source>
        <dbReference type="SAM" id="SignalP"/>
    </source>
</evidence>
<evidence type="ECO:0000313" key="6">
    <source>
        <dbReference type="Proteomes" id="UP000694680"/>
    </source>
</evidence>
<keyword evidence="6" id="KW-1185">Reference proteome</keyword>
<dbReference type="SMART" id="SM00915">
    <property type="entry name" value="Jacalin"/>
    <property type="match status" value="1"/>
</dbReference>
<dbReference type="InterPro" id="IPR001229">
    <property type="entry name" value="Jacalin-like_lectin_dom"/>
</dbReference>
<feature type="domain" description="Jacalin-type lectin" evidence="4">
    <location>
        <begin position="26"/>
        <end position="161"/>
    </location>
</feature>
<evidence type="ECO:0000256" key="2">
    <source>
        <dbReference type="ARBA" id="ARBA00022734"/>
    </source>
</evidence>
<dbReference type="Ensembl" id="ENSGWIT00000008348.1">
    <property type="protein sequence ID" value="ENSGWIP00000007529.1"/>
    <property type="gene ID" value="ENSGWIG00000004409.1"/>
</dbReference>
<dbReference type="AlphaFoldDB" id="A0A8C5DME1"/>
<reference evidence="5" key="2">
    <citation type="submission" date="2025-08" db="UniProtKB">
        <authorList>
            <consortium name="Ensembl"/>
        </authorList>
    </citation>
    <scope>IDENTIFICATION</scope>
</reference>
<dbReference type="GO" id="GO:0030246">
    <property type="term" value="F:carbohydrate binding"/>
    <property type="evidence" value="ECO:0007669"/>
    <property type="project" value="UniProtKB-KW"/>
</dbReference>
<dbReference type="PANTHER" id="PTHR33589">
    <property type="entry name" value="OS11G0524900 PROTEIN"/>
    <property type="match status" value="1"/>
</dbReference>
<dbReference type="RefSeq" id="XP_028327086.1">
    <property type="nucleotide sequence ID" value="XM_028471285.1"/>
</dbReference>
<keyword evidence="1 3" id="KW-0732">Signal</keyword>
<reference evidence="5" key="1">
    <citation type="submission" date="2020-06" db="EMBL/GenBank/DDBJ databases">
        <authorList>
            <consortium name="Wellcome Sanger Institute Data Sharing"/>
        </authorList>
    </citation>
    <scope>NUCLEOTIDE SEQUENCE [LARGE SCALE GENOMIC DNA]</scope>
</reference>
<dbReference type="Pfam" id="PF01419">
    <property type="entry name" value="Jacalin"/>
    <property type="match status" value="1"/>
</dbReference>
<protein>
    <submittedName>
        <fullName evidence="5">Zymogen granule membrane protein 16-like</fullName>
    </submittedName>
</protein>
<dbReference type="PANTHER" id="PTHR33589:SF3">
    <property type="entry name" value="ZYMOGEN GRANULE MEMBRANE PROTEIN 16-LIKE"/>
    <property type="match status" value="1"/>
</dbReference>
<feature type="signal peptide" evidence="3">
    <location>
        <begin position="1"/>
        <end position="16"/>
    </location>
</feature>
<name>A0A8C5DME1_GOUWI</name>
<dbReference type="GeneID" id="114478299"/>
<dbReference type="OrthoDB" id="2415936at2759"/>
<reference evidence="5" key="3">
    <citation type="submission" date="2025-09" db="UniProtKB">
        <authorList>
            <consortium name="Ensembl"/>
        </authorList>
    </citation>
    <scope>IDENTIFICATION</scope>
</reference>
<organism evidence="5 6">
    <name type="scientific">Gouania willdenowi</name>
    <name type="common">Blunt-snouted clingfish</name>
    <name type="synonym">Lepadogaster willdenowi</name>
    <dbReference type="NCBI Taxonomy" id="441366"/>
    <lineage>
        <taxon>Eukaryota</taxon>
        <taxon>Metazoa</taxon>
        <taxon>Chordata</taxon>
        <taxon>Craniata</taxon>
        <taxon>Vertebrata</taxon>
        <taxon>Euteleostomi</taxon>
        <taxon>Actinopterygii</taxon>
        <taxon>Neopterygii</taxon>
        <taxon>Teleostei</taxon>
        <taxon>Neoteleostei</taxon>
        <taxon>Acanthomorphata</taxon>
        <taxon>Ovalentaria</taxon>
        <taxon>Blenniimorphae</taxon>
        <taxon>Blenniiformes</taxon>
        <taxon>Gobiesocoidei</taxon>
        <taxon>Gobiesocidae</taxon>
        <taxon>Gobiesocinae</taxon>
        <taxon>Gouania</taxon>
    </lineage>
</organism>
<gene>
    <name evidence="5" type="primary">LOC114478299</name>
</gene>
<evidence type="ECO:0000256" key="1">
    <source>
        <dbReference type="ARBA" id="ARBA00022729"/>
    </source>
</evidence>
<dbReference type="InterPro" id="IPR036404">
    <property type="entry name" value="Jacalin-like_lectin_dom_sf"/>
</dbReference>
<keyword evidence="2" id="KW-0430">Lectin</keyword>
<feature type="chain" id="PRO_5034734063" evidence="3">
    <location>
        <begin position="17"/>
        <end position="170"/>
    </location>
</feature>
<proteinExistence type="predicted"/>
<dbReference type="InterPro" id="IPR052321">
    <property type="entry name" value="PolyBind_ProtTraffic"/>
</dbReference>
<sequence length="170" mass="18875">MISYVILAVLCAGSLAVPVPQNLGFYSFSVPVGGGSGQSFATQGEGRITAVRMWENSNAYITGFQLRYENIWCAIVGKKVGSTQEMELHDGETIVQLSGKYHTNYIYQLIFVTSTGRMLMAGQPTQRSFNMYPKHPKAELIMLSGRFNGFGITELGAHWQRVNIDPRETK</sequence>
<evidence type="ECO:0000313" key="5">
    <source>
        <dbReference type="Ensembl" id="ENSGWIP00000007529.1"/>
    </source>
</evidence>
<dbReference type="Gene3D" id="2.100.10.30">
    <property type="entry name" value="Jacalin-like lectin domain"/>
    <property type="match status" value="1"/>
</dbReference>
<dbReference type="SUPFAM" id="SSF51101">
    <property type="entry name" value="Mannose-binding lectins"/>
    <property type="match status" value="1"/>
</dbReference>
<evidence type="ECO:0000259" key="4">
    <source>
        <dbReference type="PROSITE" id="PS51752"/>
    </source>
</evidence>
<dbReference type="Proteomes" id="UP000694680">
    <property type="component" value="Chromosome 16"/>
</dbReference>
<accession>A0A8C5DME1</accession>
<dbReference type="PROSITE" id="PS51752">
    <property type="entry name" value="JACALIN_LECTIN"/>
    <property type="match status" value="1"/>
</dbReference>